<dbReference type="EMBL" id="ASHM01031620">
    <property type="protein sequence ID" value="PNX77004.1"/>
    <property type="molecule type" value="Genomic_DNA"/>
</dbReference>
<gene>
    <name evidence="1" type="ORF">L195_g032964</name>
</gene>
<accession>A0A2K3LEQ3</accession>
<reference evidence="1 2" key="2">
    <citation type="journal article" date="2017" name="Front. Plant Sci.">
        <title>Gene Classification and Mining of Molecular Markers Useful in Red Clover (Trifolium pratense) Breeding.</title>
        <authorList>
            <person name="Istvanek J."/>
            <person name="Dluhosova J."/>
            <person name="Dluhos P."/>
            <person name="Patkova L."/>
            <person name="Nedelnik J."/>
            <person name="Repkova J."/>
        </authorList>
    </citation>
    <scope>NUCLEOTIDE SEQUENCE [LARGE SCALE GENOMIC DNA]</scope>
    <source>
        <strain evidence="2">cv. Tatra</strain>
        <tissue evidence="1">Young leaves</tissue>
    </source>
</reference>
<evidence type="ECO:0000313" key="2">
    <source>
        <dbReference type="Proteomes" id="UP000236291"/>
    </source>
</evidence>
<organism evidence="1 2">
    <name type="scientific">Trifolium pratense</name>
    <name type="common">Red clover</name>
    <dbReference type="NCBI Taxonomy" id="57577"/>
    <lineage>
        <taxon>Eukaryota</taxon>
        <taxon>Viridiplantae</taxon>
        <taxon>Streptophyta</taxon>
        <taxon>Embryophyta</taxon>
        <taxon>Tracheophyta</taxon>
        <taxon>Spermatophyta</taxon>
        <taxon>Magnoliopsida</taxon>
        <taxon>eudicotyledons</taxon>
        <taxon>Gunneridae</taxon>
        <taxon>Pentapetalae</taxon>
        <taxon>rosids</taxon>
        <taxon>fabids</taxon>
        <taxon>Fabales</taxon>
        <taxon>Fabaceae</taxon>
        <taxon>Papilionoideae</taxon>
        <taxon>50 kb inversion clade</taxon>
        <taxon>NPAAA clade</taxon>
        <taxon>Hologalegina</taxon>
        <taxon>IRL clade</taxon>
        <taxon>Trifolieae</taxon>
        <taxon>Trifolium</taxon>
    </lineage>
</organism>
<reference evidence="1 2" key="1">
    <citation type="journal article" date="2014" name="Am. J. Bot.">
        <title>Genome assembly and annotation for red clover (Trifolium pratense; Fabaceae).</title>
        <authorList>
            <person name="Istvanek J."/>
            <person name="Jaros M."/>
            <person name="Krenek A."/>
            <person name="Repkova J."/>
        </authorList>
    </citation>
    <scope>NUCLEOTIDE SEQUENCE [LARGE SCALE GENOMIC DNA]</scope>
    <source>
        <strain evidence="2">cv. Tatra</strain>
        <tissue evidence="1">Young leaves</tissue>
    </source>
</reference>
<dbReference type="Proteomes" id="UP000236291">
    <property type="component" value="Unassembled WGS sequence"/>
</dbReference>
<sequence>MNDDSRDVMVWPTMVMSYVMAMNDGFGDGDDDE</sequence>
<evidence type="ECO:0000313" key="1">
    <source>
        <dbReference type="EMBL" id="PNX77004.1"/>
    </source>
</evidence>
<proteinExistence type="predicted"/>
<protein>
    <submittedName>
        <fullName evidence="1">Uncharacterized protein</fullName>
    </submittedName>
</protein>
<name>A0A2K3LEQ3_TRIPR</name>
<dbReference type="AlphaFoldDB" id="A0A2K3LEQ3"/>
<comment type="caution">
    <text evidence="1">The sequence shown here is derived from an EMBL/GenBank/DDBJ whole genome shotgun (WGS) entry which is preliminary data.</text>
</comment>